<evidence type="ECO:0000256" key="3">
    <source>
        <dbReference type="ARBA" id="ARBA00022801"/>
    </source>
</evidence>
<feature type="domain" description="Cathepsin propeptide inhibitor" evidence="11">
    <location>
        <begin position="67"/>
        <end position="127"/>
    </location>
</feature>
<dbReference type="PRINTS" id="PR00705">
    <property type="entry name" value="PAPAIN"/>
</dbReference>
<dbReference type="InterPro" id="IPR000169">
    <property type="entry name" value="Pept_cys_AS"/>
</dbReference>
<dbReference type="Gene3D" id="3.90.70.10">
    <property type="entry name" value="Cysteine proteinases"/>
    <property type="match status" value="1"/>
</dbReference>
<evidence type="ECO:0000256" key="6">
    <source>
        <dbReference type="ARBA" id="ARBA00023157"/>
    </source>
</evidence>
<dbReference type="FunFam" id="3.90.70.10:FF:000006">
    <property type="entry name" value="Cathepsin S"/>
    <property type="match status" value="1"/>
</dbReference>
<keyword evidence="2" id="KW-0645">Protease</keyword>
<evidence type="ECO:0000256" key="2">
    <source>
        <dbReference type="ARBA" id="ARBA00022670"/>
    </source>
</evidence>
<keyword evidence="4" id="KW-0788">Thiol protease</keyword>
<dbReference type="CDD" id="cd02248">
    <property type="entry name" value="Peptidase_C1A"/>
    <property type="match status" value="1"/>
</dbReference>
<comment type="subunit">
    <text evidence="9">Dimer of a heavy and a light chain linked by disulfide bonds.</text>
</comment>
<dbReference type="PROSITE" id="PS00639">
    <property type="entry name" value="THIOL_PROTEASE_HIS"/>
    <property type="match status" value="1"/>
</dbReference>
<evidence type="ECO:0000259" key="10">
    <source>
        <dbReference type="SMART" id="SM00645"/>
    </source>
</evidence>
<evidence type="ECO:0000256" key="8">
    <source>
        <dbReference type="ARBA" id="ARBA00038911"/>
    </source>
</evidence>
<dbReference type="SMART" id="SM00645">
    <property type="entry name" value="Pept_C1"/>
    <property type="match status" value="1"/>
</dbReference>
<evidence type="ECO:0000256" key="1">
    <source>
        <dbReference type="ARBA" id="ARBA00008455"/>
    </source>
</evidence>
<dbReference type="GO" id="GO:0006508">
    <property type="term" value="P:proteolysis"/>
    <property type="evidence" value="ECO:0007669"/>
    <property type="project" value="UniProtKB-KW"/>
</dbReference>
<gene>
    <name evidence="13" type="primary">LOC117568004</name>
</gene>
<dbReference type="SMART" id="SM00848">
    <property type="entry name" value="Inhibitor_I29"/>
    <property type="match status" value="1"/>
</dbReference>
<dbReference type="InterPro" id="IPR025661">
    <property type="entry name" value="Pept_asp_AS"/>
</dbReference>
<dbReference type="PROSITE" id="PS00640">
    <property type="entry name" value="THIOL_PROTEASE_ASN"/>
    <property type="match status" value="1"/>
</dbReference>
<evidence type="ECO:0000313" key="12">
    <source>
        <dbReference type="Proteomes" id="UP000515160"/>
    </source>
</evidence>
<evidence type="ECO:0000256" key="5">
    <source>
        <dbReference type="ARBA" id="ARBA00023145"/>
    </source>
</evidence>
<comment type="similarity">
    <text evidence="1">Belongs to the peptidase C1 family.</text>
</comment>
<dbReference type="InterPro" id="IPR000668">
    <property type="entry name" value="Peptidase_C1A_C"/>
</dbReference>
<accession>A0A6P8WXT7</accession>
<reference evidence="13" key="1">
    <citation type="submission" date="2025-08" db="UniProtKB">
        <authorList>
            <consortium name="RefSeq"/>
        </authorList>
    </citation>
    <scope>IDENTIFICATION</scope>
    <source>
        <strain evidence="13">15112-1751.03</strain>
        <tissue evidence="13">Whole Adult</tissue>
    </source>
</reference>
<dbReference type="Proteomes" id="UP000515160">
    <property type="component" value="Unplaced"/>
</dbReference>
<evidence type="ECO:0000256" key="9">
    <source>
        <dbReference type="ARBA" id="ARBA00063237"/>
    </source>
</evidence>
<dbReference type="GO" id="GO:0004197">
    <property type="term" value="F:cysteine-type endopeptidase activity"/>
    <property type="evidence" value="ECO:0007669"/>
    <property type="project" value="UniProtKB-EC"/>
</dbReference>
<dbReference type="EC" id="3.4.22.15" evidence="8"/>
<organism evidence="12 13">
    <name type="scientific">Drosophila albomicans</name>
    <name type="common">Fruit fly</name>
    <dbReference type="NCBI Taxonomy" id="7291"/>
    <lineage>
        <taxon>Eukaryota</taxon>
        <taxon>Metazoa</taxon>
        <taxon>Ecdysozoa</taxon>
        <taxon>Arthropoda</taxon>
        <taxon>Hexapoda</taxon>
        <taxon>Insecta</taxon>
        <taxon>Pterygota</taxon>
        <taxon>Neoptera</taxon>
        <taxon>Endopterygota</taxon>
        <taxon>Diptera</taxon>
        <taxon>Brachycera</taxon>
        <taxon>Muscomorpha</taxon>
        <taxon>Ephydroidea</taxon>
        <taxon>Drosophilidae</taxon>
        <taxon>Drosophila</taxon>
    </lineage>
</organism>
<evidence type="ECO:0000259" key="11">
    <source>
        <dbReference type="SMART" id="SM00848"/>
    </source>
</evidence>
<sequence>MIFLRFLEIMRNDQSQSGYIMPHIIQIYDQLILKNFNMKAVICILLMALVGFIQARITYDNLLNAEFELFKVAHKKSYDSEYEEQLRLKIFKDNKKLIDRHNKFYVAKKKTYKMGVNKFTDLTPEEFKRLMLPSLNTNHSLEGIDYIYNPSSKKNLPSEVDWRVKGAVNPVKDQGQCGSCWAFSAVGSLESQYFIHKGISVSLSEQNLMDCSSDDPYDNDGCDGGLPIEALNYVKDNGGIDTESSYPYEETDDDCSYDEDDVGAQISGVSQIESGNEDALADAVANKGPISVCVDASFFQNYEGGVLNEPSCSQDTNHAVVIIGYGTDPDDGDYWLVRNSWGEDWGENGYIRMARNCDNQCGIANSAIYPLV</sequence>
<dbReference type="OrthoDB" id="10253408at2759"/>
<dbReference type="Pfam" id="PF08246">
    <property type="entry name" value="Inhibitor_I29"/>
    <property type="match status" value="1"/>
</dbReference>
<evidence type="ECO:0000256" key="7">
    <source>
        <dbReference type="ARBA" id="ARBA00036319"/>
    </source>
</evidence>
<dbReference type="InterPro" id="IPR013128">
    <property type="entry name" value="Peptidase_C1A"/>
</dbReference>
<dbReference type="Pfam" id="PF00112">
    <property type="entry name" value="Peptidase_C1"/>
    <property type="match status" value="1"/>
</dbReference>
<dbReference type="InterPro" id="IPR013201">
    <property type="entry name" value="Prot_inhib_I29"/>
</dbReference>
<dbReference type="PANTHER" id="PTHR12411">
    <property type="entry name" value="CYSTEINE PROTEASE FAMILY C1-RELATED"/>
    <property type="match status" value="1"/>
</dbReference>
<feature type="domain" description="Peptidase C1A papain C-terminal" evidence="10">
    <location>
        <begin position="156"/>
        <end position="371"/>
    </location>
</feature>
<dbReference type="RefSeq" id="XP_034104218.2">
    <property type="nucleotide sequence ID" value="XM_034248327.2"/>
</dbReference>
<dbReference type="InterPro" id="IPR039417">
    <property type="entry name" value="Peptidase_C1A_papain-like"/>
</dbReference>
<dbReference type="SUPFAM" id="SSF54001">
    <property type="entry name" value="Cysteine proteinases"/>
    <property type="match status" value="1"/>
</dbReference>
<evidence type="ECO:0000313" key="13">
    <source>
        <dbReference type="RefSeq" id="XP_034104218.2"/>
    </source>
</evidence>
<keyword evidence="3" id="KW-0378">Hydrolase</keyword>
<evidence type="ECO:0000256" key="4">
    <source>
        <dbReference type="ARBA" id="ARBA00022807"/>
    </source>
</evidence>
<comment type="catalytic activity">
    <reaction evidence="7">
        <text>Specificity close to that of papain. As compared to cathepsin B, cathepsin L exhibits higher activity toward protein substrates, but has little activity on Z-Arg-Arg-NHMec, and no peptidyl-dipeptidase activity.</text>
        <dbReference type="EC" id="3.4.22.15"/>
    </reaction>
</comment>
<proteinExistence type="inferred from homology"/>
<keyword evidence="6" id="KW-1015">Disulfide bond</keyword>
<keyword evidence="12" id="KW-1185">Reference proteome</keyword>
<dbReference type="PROSITE" id="PS00139">
    <property type="entry name" value="THIOL_PROTEASE_CYS"/>
    <property type="match status" value="1"/>
</dbReference>
<dbReference type="AlphaFoldDB" id="A0A6P8WXT7"/>
<dbReference type="InterPro" id="IPR025660">
    <property type="entry name" value="Pept_his_AS"/>
</dbReference>
<protein>
    <recommendedName>
        <fullName evidence="8">cathepsin L</fullName>
        <ecNumber evidence="8">3.4.22.15</ecNumber>
    </recommendedName>
</protein>
<dbReference type="InterPro" id="IPR038765">
    <property type="entry name" value="Papain-like_cys_pep_sf"/>
</dbReference>
<dbReference type="GeneID" id="117568004"/>
<keyword evidence="5" id="KW-0865">Zymogen</keyword>
<name>A0A6P8WXT7_DROAB</name>